<dbReference type="OrthoDB" id="242766at2759"/>
<dbReference type="GO" id="GO:0005739">
    <property type="term" value="C:mitochondrion"/>
    <property type="evidence" value="ECO:0007669"/>
    <property type="project" value="UniProtKB-ARBA"/>
</dbReference>
<dbReference type="EMBL" id="JANBPT010000068">
    <property type="protein sequence ID" value="KAJ1928553.1"/>
    <property type="molecule type" value="Genomic_DNA"/>
</dbReference>
<feature type="region of interest" description="Disordered" evidence="2">
    <location>
        <begin position="151"/>
        <end position="182"/>
    </location>
</feature>
<name>A0A9W8AKA7_9FUNG</name>
<evidence type="ECO:0000259" key="3">
    <source>
        <dbReference type="Pfam" id="PF02582"/>
    </source>
</evidence>
<dbReference type="InterPro" id="IPR003734">
    <property type="entry name" value="DUF155"/>
</dbReference>
<dbReference type="PANTHER" id="PTHR16255:SF1">
    <property type="entry name" value="REQUIRED FOR MEIOTIC NUCLEAR DIVISION PROTEIN 1 HOMOLOG"/>
    <property type="match status" value="1"/>
</dbReference>
<feature type="region of interest" description="Disordered" evidence="2">
    <location>
        <begin position="312"/>
        <end position="335"/>
    </location>
</feature>
<accession>A0A9W8AKA7</accession>
<dbReference type="Pfam" id="PF02582">
    <property type="entry name" value="DUF155"/>
    <property type="match status" value="1"/>
</dbReference>
<evidence type="ECO:0000256" key="1">
    <source>
        <dbReference type="ARBA" id="ARBA00008306"/>
    </source>
</evidence>
<feature type="compositionally biased region" description="Low complexity" evidence="2">
    <location>
        <begin position="163"/>
        <end position="178"/>
    </location>
</feature>
<comment type="similarity">
    <text evidence="1">Belongs to the RMD1/sif2 family.</text>
</comment>
<organism evidence="4 5">
    <name type="scientific">Tieghemiomyces parasiticus</name>
    <dbReference type="NCBI Taxonomy" id="78921"/>
    <lineage>
        <taxon>Eukaryota</taxon>
        <taxon>Fungi</taxon>
        <taxon>Fungi incertae sedis</taxon>
        <taxon>Zoopagomycota</taxon>
        <taxon>Kickxellomycotina</taxon>
        <taxon>Dimargaritomycetes</taxon>
        <taxon>Dimargaritales</taxon>
        <taxon>Dimargaritaceae</taxon>
        <taxon>Tieghemiomyces</taxon>
    </lineage>
</organism>
<dbReference type="PANTHER" id="PTHR16255">
    <property type="entry name" value="REQUIRED FOR MEIOTIC NUCLEAR DIVISION PROTEIN 1 HOMOLOG"/>
    <property type="match status" value="1"/>
</dbReference>
<dbReference type="InterPro" id="IPR051624">
    <property type="entry name" value="RMD1/Sad1-interacting"/>
</dbReference>
<dbReference type="AlphaFoldDB" id="A0A9W8AKA7"/>
<reference evidence="4" key="1">
    <citation type="submission" date="2022-07" db="EMBL/GenBank/DDBJ databases">
        <title>Phylogenomic reconstructions and comparative analyses of Kickxellomycotina fungi.</title>
        <authorList>
            <person name="Reynolds N.K."/>
            <person name="Stajich J.E."/>
            <person name="Barry K."/>
            <person name="Grigoriev I.V."/>
            <person name="Crous P."/>
            <person name="Smith M.E."/>
        </authorList>
    </citation>
    <scope>NUCLEOTIDE SEQUENCE</scope>
    <source>
        <strain evidence="4">RSA 861</strain>
    </source>
</reference>
<evidence type="ECO:0000256" key="2">
    <source>
        <dbReference type="SAM" id="MobiDB-lite"/>
    </source>
</evidence>
<protein>
    <recommendedName>
        <fullName evidence="3">DUF155 domain-containing protein</fullName>
    </recommendedName>
</protein>
<sequence>MNRLLQTGEFLASRPASRPCQLLVSLWQRDTSATLPRFCQYSTTAPRRADHSSGAYTAAKFAEKAENIGKKKNSVSRVVAATGGRVEDMAAVRGREARSRRGSKPTDLLKCFAITTAERYDFETLLPRLQRTFTITPITSDVYHLRAPSVAPEHHDGDVRTTSSPAAAAQSSPSNSSAGTPRLRTIFEAERDRLEALRSLSSSHSAPAVTDTRCDMSNAGTVVDPVTGDPFDQAEIHPTGSGSRAAPLFPDDAVAIIPPDGEVFLFQSGTYVCWGLTTSQVERFLREIIEATPGAEVGKYDEVEVEDAPFRLANPSAHHSSTSTTNGAEGRPAPATTGMVGETIVIAPSPDPLLAKLAFSHGVARSAKLAVLEELLDRYLHSTANLPRILQRGHKIPWSRSQVLQQLGELLHFRMMLNLHSESFLDTPEYYWTKPQLEAYYDTVCRNLDIVPRTRVLNTKLDYANELATVLREQLSETHSLNLEWCIILLIAVEVGFELIHYYEKYMDRPGKPVEHTVAASEKPVAVNNTVV</sequence>
<dbReference type="Proteomes" id="UP001150569">
    <property type="component" value="Unassembled WGS sequence"/>
</dbReference>
<gene>
    <name evidence="4" type="ORF">IWQ60_001927</name>
</gene>
<evidence type="ECO:0000313" key="4">
    <source>
        <dbReference type="EMBL" id="KAJ1928553.1"/>
    </source>
</evidence>
<proteinExistence type="inferred from homology"/>
<evidence type="ECO:0000313" key="5">
    <source>
        <dbReference type="Proteomes" id="UP001150569"/>
    </source>
</evidence>
<dbReference type="GO" id="GO:0070131">
    <property type="term" value="P:positive regulation of mitochondrial translation"/>
    <property type="evidence" value="ECO:0007669"/>
    <property type="project" value="TreeGrafter"/>
</dbReference>
<comment type="caution">
    <text evidence="4">The sequence shown here is derived from an EMBL/GenBank/DDBJ whole genome shotgun (WGS) entry which is preliminary data.</text>
</comment>
<feature type="compositionally biased region" description="Polar residues" evidence="2">
    <location>
        <begin position="317"/>
        <end position="327"/>
    </location>
</feature>
<feature type="domain" description="DUF155" evidence="3">
    <location>
        <begin position="263"/>
        <end position="458"/>
    </location>
</feature>
<keyword evidence="5" id="KW-1185">Reference proteome</keyword>